<evidence type="ECO:0000313" key="2">
    <source>
        <dbReference type="EMBL" id="TDO41303.1"/>
    </source>
</evidence>
<accession>A0A4R6JWY5</accession>
<comment type="caution">
    <text evidence="2">The sequence shown here is derived from an EMBL/GenBank/DDBJ whole genome shotgun (WGS) entry which is preliminary data.</text>
</comment>
<evidence type="ECO:0000313" key="3">
    <source>
        <dbReference type="Proteomes" id="UP000294901"/>
    </source>
</evidence>
<name>A0A4R6JWY5_9ACTN</name>
<feature type="compositionally biased region" description="Low complexity" evidence="1">
    <location>
        <begin position="691"/>
        <end position="706"/>
    </location>
</feature>
<keyword evidence="3" id="KW-1185">Reference proteome</keyword>
<feature type="region of interest" description="Disordered" evidence="1">
    <location>
        <begin position="93"/>
        <end position="160"/>
    </location>
</feature>
<feature type="region of interest" description="Disordered" evidence="1">
    <location>
        <begin position="669"/>
        <end position="745"/>
    </location>
</feature>
<dbReference type="EMBL" id="SNWR01000001">
    <property type="protein sequence ID" value="TDO41303.1"/>
    <property type="molecule type" value="Genomic_DNA"/>
</dbReference>
<sequence length="840" mass="82938">MSLPPVDPSVTADAVAALPARLKGRLDAAVEQARAWPVAVDGSTVTVRPDEKTIVTLTTPVLAVADAVCGCLLSPRCLHRAAVLSAAPIATALEPDPSDSLEPGLGVGSLEPGLDVGSLEPDLAGDPSAPGPSADKGPSADQRSEPGCRAALPDTEPQVSRAQRVAADGLRVAAAEMLAGGVPGGGAVTQASLLRAAHQARAAGLQAGAAVAVRVVEHLRAARREDPAFRRADLAADVRELLLICHRVAAGDNTAVGVARRDYQPVGDLRLFGLFCEPVRAATGHAGAVTYLADSSGRVWVVSDVKPAEPSVAVTATRASVDLGEARLSHHHLSRAGLRAINAHASAAGRLSHGRARQAVAAPGVGWFEEPLAALWRVNVTEQVGRWLAAAALPVLERPAAHDLAYLDGVVVGADRRGLLLAVGGRQVVAVGAPIEDPALPYVGNLRLLATHARGWPVRVAGRFTGPGTVDALALGAPWLPPSYGGHVDLGAQRLNRADVPAGPPGRAVGEAATTALEPTPGVSAVPGPTPGVSAVPGPTPGVGAVPGPTPGVGAVPGPTPGVGAVPGPTPGVGAVPGPTPGVSAVPGPTPGVSAVPGPTPGVGAVRESNPGVGAALESGSGVGGALEPGPAGNAGLESNPGVGAVPGPTPGVGAVREFNPGVGAALESGSGVGGALEPGPAGNAGPESNPGVGAVPGPTPGVGAVREFNPGVGAALESGSGVGGALEPGPAGNAGPERNPSVNAAPPLHLVRHQLERVVATGRAALLSGAEEDARRLSAAHLVTAAAVVRALGAAGVRRTRDVFGRLDPHDAERLADAWLTAAVYEQAATAEATRVAWG</sequence>
<organism evidence="2 3">
    <name type="scientific">Paractinoplanes brasiliensis</name>
    <dbReference type="NCBI Taxonomy" id="52695"/>
    <lineage>
        <taxon>Bacteria</taxon>
        <taxon>Bacillati</taxon>
        <taxon>Actinomycetota</taxon>
        <taxon>Actinomycetes</taxon>
        <taxon>Micromonosporales</taxon>
        <taxon>Micromonosporaceae</taxon>
        <taxon>Paractinoplanes</taxon>
    </lineage>
</organism>
<evidence type="ECO:0008006" key="4">
    <source>
        <dbReference type="Google" id="ProtNLM"/>
    </source>
</evidence>
<gene>
    <name evidence="2" type="ORF">C8E87_5033</name>
</gene>
<protein>
    <recommendedName>
        <fullName evidence="4">SWIM-type domain-containing protein</fullName>
    </recommendedName>
</protein>
<reference evidence="2 3" key="1">
    <citation type="submission" date="2019-03" db="EMBL/GenBank/DDBJ databases">
        <title>Sequencing the genomes of 1000 actinobacteria strains.</title>
        <authorList>
            <person name="Klenk H.-P."/>
        </authorList>
    </citation>
    <scope>NUCLEOTIDE SEQUENCE [LARGE SCALE GENOMIC DNA]</scope>
    <source>
        <strain evidence="2 3">DSM 43805</strain>
    </source>
</reference>
<feature type="region of interest" description="Disordered" evidence="1">
    <location>
        <begin position="618"/>
        <end position="643"/>
    </location>
</feature>
<proteinExistence type="predicted"/>
<dbReference type="Proteomes" id="UP000294901">
    <property type="component" value="Unassembled WGS sequence"/>
</dbReference>
<dbReference type="AlphaFoldDB" id="A0A4R6JWY5"/>
<evidence type="ECO:0000256" key="1">
    <source>
        <dbReference type="SAM" id="MobiDB-lite"/>
    </source>
</evidence>